<dbReference type="PANTHER" id="PTHR37326">
    <property type="entry name" value="BLL3975 PROTEIN"/>
    <property type="match status" value="1"/>
</dbReference>
<evidence type="ECO:0000256" key="1">
    <source>
        <dbReference type="ARBA" id="ARBA00001947"/>
    </source>
</evidence>
<organism evidence="6 7">
    <name type="scientific">Petropleomorpha daqingensis</name>
    <dbReference type="NCBI Taxonomy" id="2026353"/>
    <lineage>
        <taxon>Bacteria</taxon>
        <taxon>Bacillati</taxon>
        <taxon>Actinomycetota</taxon>
        <taxon>Actinomycetes</taxon>
        <taxon>Geodermatophilales</taxon>
        <taxon>Geodermatophilaceae</taxon>
        <taxon>Petropleomorpha</taxon>
    </lineage>
</organism>
<proteinExistence type="predicted"/>
<dbReference type="InterPro" id="IPR053138">
    <property type="entry name" value="N-alpha-Ac-DABA_deacetylase"/>
</dbReference>
<sequence length="308" mass="32224">MITKTSLLLDRLPGEPVEIPYARIEGEAGDGPHLALLAGVHGGEYTSMAAVRTFVAEVDVRRLKGSITAVPILNQPAFWARSAFVVPADGKNLNRCFPGDTSGSYSEALAHAVLDAFIRPVDHLVDLHAGDIFEALEPFCLYDESPVGAQARELALAYGNGHVVRQSSATRTVGGSTSSAAADLGIPAIVAEIGGNGICDEASVAGHVRGIRNVCAHLGMLPAEPGEPAPAPVEHDGWIWMRSSVRGWWHPQVAVGDRVHAGELLGCVLDPFGEELERVIAPADGCPLFLTTSPAVAGDGLLLGLATP</sequence>
<evidence type="ECO:0000256" key="4">
    <source>
        <dbReference type="ARBA" id="ARBA00022833"/>
    </source>
</evidence>
<evidence type="ECO:0000256" key="3">
    <source>
        <dbReference type="ARBA" id="ARBA00022801"/>
    </source>
</evidence>
<evidence type="ECO:0000256" key="2">
    <source>
        <dbReference type="ARBA" id="ARBA00022723"/>
    </source>
</evidence>
<evidence type="ECO:0000313" key="6">
    <source>
        <dbReference type="EMBL" id="NYJ06867.1"/>
    </source>
</evidence>
<evidence type="ECO:0000259" key="5">
    <source>
        <dbReference type="Pfam" id="PF24827"/>
    </source>
</evidence>
<feature type="domain" description="Succinylglutamate desuccinylase/Aspartoacylase catalytic" evidence="5">
    <location>
        <begin position="30"/>
        <end position="218"/>
    </location>
</feature>
<dbReference type="AlphaFoldDB" id="A0A853CHD1"/>
<gene>
    <name evidence="6" type="ORF">GGQ55_003145</name>
</gene>
<evidence type="ECO:0000313" key="7">
    <source>
        <dbReference type="Proteomes" id="UP000541969"/>
    </source>
</evidence>
<keyword evidence="7" id="KW-1185">Reference proteome</keyword>
<dbReference type="Gene3D" id="3.40.630.10">
    <property type="entry name" value="Zn peptidases"/>
    <property type="match status" value="1"/>
</dbReference>
<dbReference type="RefSeq" id="WP_179718292.1">
    <property type="nucleotide sequence ID" value="NZ_JACBZT010000001.1"/>
</dbReference>
<dbReference type="InterPro" id="IPR043795">
    <property type="entry name" value="N-alpha-Ac-DABA-like"/>
</dbReference>
<comment type="caution">
    <text evidence="6">The sequence shown here is derived from an EMBL/GenBank/DDBJ whole genome shotgun (WGS) entry which is preliminary data.</text>
</comment>
<reference evidence="6 7" key="1">
    <citation type="submission" date="2020-07" db="EMBL/GenBank/DDBJ databases">
        <title>Sequencing the genomes of 1000 actinobacteria strains.</title>
        <authorList>
            <person name="Klenk H.-P."/>
        </authorList>
    </citation>
    <scope>NUCLEOTIDE SEQUENCE [LARGE SCALE GENOMIC DNA]</scope>
    <source>
        <strain evidence="6 7">DSM 104001</strain>
    </source>
</reference>
<comment type="cofactor">
    <cofactor evidence="1">
        <name>Zn(2+)</name>
        <dbReference type="ChEBI" id="CHEBI:29105"/>
    </cofactor>
</comment>
<dbReference type="PANTHER" id="PTHR37326:SF1">
    <property type="entry name" value="BLL3975 PROTEIN"/>
    <property type="match status" value="1"/>
</dbReference>
<dbReference type="GO" id="GO:0046872">
    <property type="term" value="F:metal ion binding"/>
    <property type="evidence" value="ECO:0007669"/>
    <property type="project" value="UniProtKB-KW"/>
</dbReference>
<keyword evidence="4" id="KW-0862">Zinc</keyword>
<dbReference type="PIRSF" id="PIRSF039012">
    <property type="entry name" value="ASP"/>
    <property type="match status" value="1"/>
</dbReference>
<dbReference type="GO" id="GO:0016811">
    <property type="term" value="F:hydrolase activity, acting on carbon-nitrogen (but not peptide) bonds, in linear amides"/>
    <property type="evidence" value="ECO:0007669"/>
    <property type="project" value="InterPro"/>
</dbReference>
<dbReference type="Proteomes" id="UP000541969">
    <property type="component" value="Unassembled WGS sequence"/>
</dbReference>
<accession>A0A853CHD1</accession>
<name>A0A853CHD1_9ACTN</name>
<dbReference type="EMBL" id="JACBZT010000001">
    <property type="protein sequence ID" value="NYJ06867.1"/>
    <property type="molecule type" value="Genomic_DNA"/>
</dbReference>
<dbReference type="Pfam" id="PF24827">
    <property type="entry name" value="AstE_AspA_cat"/>
    <property type="match status" value="1"/>
</dbReference>
<dbReference type="InterPro" id="IPR055438">
    <property type="entry name" value="AstE_AspA_cat"/>
</dbReference>
<dbReference type="SUPFAM" id="SSF53187">
    <property type="entry name" value="Zn-dependent exopeptidases"/>
    <property type="match status" value="1"/>
</dbReference>
<dbReference type="GO" id="GO:0016788">
    <property type="term" value="F:hydrolase activity, acting on ester bonds"/>
    <property type="evidence" value="ECO:0007669"/>
    <property type="project" value="InterPro"/>
</dbReference>
<keyword evidence="2" id="KW-0479">Metal-binding</keyword>
<keyword evidence="3" id="KW-0378">Hydrolase</keyword>
<protein>
    <recommendedName>
        <fullName evidence="5">Succinylglutamate desuccinylase/Aspartoacylase catalytic domain-containing protein</fullName>
    </recommendedName>
</protein>